<dbReference type="Proteomes" id="UP000314251">
    <property type="component" value="Unassembled WGS sequence"/>
</dbReference>
<evidence type="ECO:0000313" key="1">
    <source>
        <dbReference type="EMBL" id="KAB8162017.1"/>
    </source>
</evidence>
<comment type="caution">
    <text evidence="1">The sequence shown here is derived from an EMBL/GenBank/DDBJ whole genome shotgun (WGS) entry which is preliminary data.</text>
</comment>
<dbReference type="InterPro" id="IPR025409">
    <property type="entry name" value="DUF4303"/>
</dbReference>
<proteinExistence type="predicted"/>
<keyword evidence="2" id="KW-1185">Reference proteome</keyword>
<dbReference type="Pfam" id="PF14136">
    <property type="entry name" value="DUF4303"/>
    <property type="match status" value="1"/>
</dbReference>
<dbReference type="EMBL" id="VDLY02000016">
    <property type="protein sequence ID" value="KAB8162017.1"/>
    <property type="molecule type" value="Genomic_DNA"/>
</dbReference>
<protein>
    <submittedName>
        <fullName evidence="1">DUF4303 domain-containing protein</fullName>
    </submittedName>
</protein>
<accession>A0A5N5ZZU7</accession>
<dbReference type="RefSeq" id="WP_139672080.1">
    <property type="nucleotide sequence ID" value="NZ_VDLY02000016.1"/>
</dbReference>
<dbReference type="OrthoDB" id="4297007at2"/>
<organism evidence="1 2">
    <name type="scientific">Streptomyces mimosae</name>
    <dbReference type="NCBI Taxonomy" id="2586635"/>
    <lineage>
        <taxon>Bacteria</taxon>
        <taxon>Bacillati</taxon>
        <taxon>Actinomycetota</taxon>
        <taxon>Actinomycetes</taxon>
        <taxon>Kitasatosporales</taxon>
        <taxon>Streptomycetaceae</taxon>
        <taxon>Streptomyces</taxon>
    </lineage>
</organism>
<reference evidence="1" key="1">
    <citation type="submission" date="2019-10" db="EMBL/GenBank/DDBJ databases">
        <title>Nonomuraea sp. nov., isolated from Phyllanthus amarus.</title>
        <authorList>
            <person name="Klykleung N."/>
            <person name="Tanasupawat S."/>
        </authorList>
    </citation>
    <scope>NUCLEOTIDE SEQUENCE [LARGE SCALE GENOMIC DNA]</scope>
    <source>
        <strain evidence="1">3MP-10</strain>
    </source>
</reference>
<sequence>MPDRRDEPADHRPDHTVRALVVAGEPLPARVLMALHRLLGLGVAEVRRRVEAGQPLVDVELFGNDRYEVADRLRALLDLLAPHRVAVHECLGGDGPSEENRIEPAALLRLVAAPPEPAPEPVRPLPDPALSALIAEATGAAYRELRHRHPERLYLFALLTSGEANAPYAAACSVEGDARGGERWSLPDSPYAVWGYEEHFADVTRAFLARGDLFDPGRGGEAAVEAEYRLRLASMEEALRRLDAEGLFGTGRERGRLLLAAGTMPPDEEDAGAVRRLNPPGALREEWLRDAAEQPPLPADPVAAAERAAHTGPLAPPPNPTVAELWRLTPGWYLPDGTALYGPHSLAERNATYEVARYAPGWALVGDDGGGDGLLMRAPGPAFAPATGRASAEVFRLGLGALAPDVADEGTFVTDDLIGWATGRRSE</sequence>
<gene>
    <name evidence="1" type="ORF">FH607_023425</name>
</gene>
<name>A0A5N5ZZU7_9ACTN</name>
<dbReference type="AlphaFoldDB" id="A0A5N5ZZU7"/>
<evidence type="ECO:0000313" key="2">
    <source>
        <dbReference type="Proteomes" id="UP000314251"/>
    </source>
</evidence>